<evidence type="ECO:0000313" key="3">
    <source>
        <dbReference type="Proteomes" id="UP000240317"/>
    </source>
</evidence>
<keyword evidence="1" id="KW-0732">Signal</keyword>
<feature type="chain" id="PRO_5015579730" description="DUF2147 domain-containing protein" evidence="1">
    <location>
        <begin position="25"/>
        <end position="207"/>
    </location>
</feature>
<protein>
    <recommendedName>
        <fullName evidence="4">DUF2147 domain-containing protein</fullName>
    </recommendedName>
</protein>
<dbReference type="PROSITE" id="PS51257">
    <property type="entry name" value="PROKAR_LIPOPROTEIN"/>
    <property type="match status" value="1"/>
</dbReference>
<gene>
    <name evidence="2" type="ORF">C8263_11945</name>
</gene>
<sequence>MTQTLRALLPLTLAGLLASCGGVAPVPQPAGLRTLNEDICPSCGRPSITVQAGWVWQIPPADLLASGSEGLNPEAAPEWAAPQAVAAEARSSGRTLWEVNLQRAPLLEELPVTCFDHVSKNRPALVPPLILSSPPFSPGTAHNVWTGGRIAFTKPVPAGAVQTEAQGHEQCTDEFGPGWRMLRSDHVADPLPLGTQVLTLWALRDQP</sequence>
<proteinExistence type="predicted"/>
<keyword evidence="3" id="KW-1185">Reference proteome</keyword>
<evidence type="ECO:0008006" key="4">
    <source>
        <dbReference type="Google" id="ProtNLM"/>
    </source>
</evidence>
<evidence type="ECO:0000256" key="1">
    <source>
        <dbReference type="SAM" id="SignalP"/>
    </source>
</evidence>
<dbReference type="AlphaFoldDB" id="A0A2T3W6Y9"/>
<dbReference type="EMBL" id="PYSV01000011">
    <property type="protein sequence ID" value="PTA67544.1"/>
    <property type="molecule type" value="Genomic_DNA"/>
</dbReference>
<evidence type="ECO:0000313" key="2">
    <source>
        <dbReference type="EMBL" id="PTA67544.1"/>
    </source>
</evidence>
<feature type="signal peptide" evidence="1">
    <location>
        <begin position="1"/>
        <end position="24"/>
    </location>
</feature>
<dbReference type="Proteomes" id="UP000240317">
    <property type="component" value="Unassembled WGS sequence"/>
</dbReference>
<reference evidence="2 3" key="1">
    <citation type="submission" date="2018-03" db="EMBL/GenBank/DDBJ databases">
        <title>Draft genome of Deinococcus sp. OD32.</title>
        <authorList>
            <person name="Wang X.-P."/>
            <person name="Du Z.-J."/>
        </authorList>
    </citation>
    <scope>NUCLEOTIDE SEQUENCE [LARGE SCALE GENOMIC DNA]</scope>
    <source>
        <strain evidence="2 3">OD32</strain>
    </source>
</reference>
<organism evidence="2 3">
    <name type="scientific">Deinococcus arcticus</name>
    <dbReference type="NCBI Taxonomy" id="2136176"/>
    <lineage>
        <taxon>Bacteria</taxon>
        <taxon>Thermotogati</taxon>
        <taxon>Deinococcota</taxon>
        <taxon>Deinococci</taxon>
        <taxon>Deinococcales</taxon>
        <taxon>Deinococcaceae</taxon>
        <taxon>Deinococcus</taxon>
    </lineage>
</organism>
<dbReference type="OrthoDB" id="2613830at2"/>
<dbReference type="RefSeq" id="WP_107138365.1">
    <property type="nucleotide sequence ID" value="NZ_PYSV01000011.1"/>
</dbReference>
<name>A0A2T3W6Y9_9DEIO</name>
<comment type="caution">
    <text evidence="2">The sequence shown here is derived from an EMBL/GenBank/DDBJ whole genome shotgun (WGS) entry which is preliminary data.</text>
</comment>
<accession>A0A2T3W6Y9</accession>